<dbReference type="Pfam" id="PF20150">
    <property type="entry name" value="2EXR"/>
    <property type="match status" value="1"/>
</dbReference>
<evidence type="ECO:0000256" key="1">
    <source>
        <dbReference type="SAM" id="MobiDB-lite"/>
    </source>
</evidence>
<feature type="region of interest" description="Disordered" evidence="1">
    <location>
        <begin position="1"/>
        <end position="39"/>
    </location>
</feature>
<keyword evidence="4" id="KW-1185">Reference proteome</keyword>
<protein>
    <recommendedName>
        <fullName evidence="2">2EXR domain-containing protein</fullName>
    </recommendedName>
</protein>
<name>A0A2J6S7E2_HYAVF</name>
<evidence type="ECO:0000259" key="2">
    <source>
        <dbReference type="Pfam" id="PF20150"/>
    </source>
</evidence>
<feature type="compositionally biased region" description="Polar residues" evidence="1">
    <location>
        <begin position="50"/>
        <end position="63"/>
    </location>
</feature>
<sequence length="318" mass="35031">MDSTTKQELGDRIESTCSDASPTQSVSPSPSSTNVAPNCRVENVDSDISFLTSTPNSQTTPHSATERPSDLEVVQVSTSVPDHQQTIGTASEMSFTLFPKFPLELRRMVWSCAISSPRVIELQSVKLTPRVTKSIALMAVCREAREVALAFYHLIRLGPTISTPPFYFSAENSICLLNDSSSTMMLLPPAIRDTSHPWNTFRKQVTTLAVDPLLYYGQANSPDHPIVVAAGQGLKIGTATAIFAGLKELIILRRAGFQEYSRATVAFLTTYGNSGGYRRMLPSSVDWRVPHITYLDYGYNDGENPWEAVRKALLAHRQ</sequence>
<dbReference type="InterPro" id="IPR045518">
    <property type="entry name" value="2EXR"/>
</dbReference>
<dbReference type="OrthoDB" id="3559771at2759"/>
<evidence type="ECO:0000313" key="4">
    <source>
        <dbReference type="Proteomes" id="UP000235786"/>
    </source>
</evidence>
<proteinExistence type="predicted"/>
<gene>
    <name evidence="3" type="ORF">L207DRAFT_629204</name>
</gene>
<feature type="compositionally biased region" description="Low complexity" evidence="1">
    <location>
        <begin position="20"/>
        <end position="38"/>
    </location>
</feature>
<dbReference type="EMBL" id="KZ613939">
    <property type="protein sequence ID" value="PMD46695.1"/>
    <property type="molecule type" value="Genomic_DNA"/>
</dbReference>
<feature type="region of interest" description="Disordered" evidence="1">
    <location>
        <begin position="50"/>
        <end position="69"/>
    </location>
</feature>
<accession>A0A2J6S7E2</accession>
<reference evidence="3 4" key="1">
    <citation type="submission" date="2016-04" db="EMBL/GenBank/DDBJ databases">
        <title>A degradative enzymes factory behind the ericoid mycorrhizal symbiosis.</title>
        <authorList>
            <consortium name="DOE Joint Genome Institute"/>
            <person name="Martino E."/>
            <person name="Morin E."/>
            <person name="Grelet G."/>
            <person name="Kuo A."/>
            <person name="Kohler A."/>
            <person name="Daghino S."/>
            <person name="Barry K."/>
            <person name="Choi C."/>
            <person name="Cichocki N."/>
            <person name="Clum A."/>
            <person name="Copeland A."/>
            <person name="Hainaut M."/>
            <person name="Haridas S."/>
            <person name="Labutti K."/>
            <person name="Lindquist E."/>
            <person name="Lipzen A."/>
            <person name="Khouja H.-R."/>
            <person name="Murat C."/>
            <person name="Ohm R."/>
            <person name="Olson A."/>
            <person name="Spatafora J."/>
            <person name="Veneault-Fourrey C."/>
            <person name="Henrissat B."/>
            <person name="Grigoriev I."/>
            <person name="Martin F."/>
            <person name="Perotto S."/>
        </authorList>
    </citation>
    <scope>NUCLEOTIDE SEQUENCE [LARGE SCALE GENOMIC DNA]</scope>
    <source>
        <strain evidence="3 4">F</strain>
    </source>
</reference>
<dbReference type="PANTHER" id="PTHR35910:SF6">
    <property type="entry name" value="2EXR DOMAIN-CONTAINING PROTEIN"/>
    <property type="match status" value="1"/>
</dbReference>
<feature type="domain" description="2EXR" evidence="2">
    <location>
        <begin position="95"/>
        <end position="171"/>
    </location>
</feature>
<dbReference type="Proteomes" id="UP000235786">
    <property type="component" value="Unassembled WGS sequence"/>
</dbReference>
<organism evidence="3 4">
    <name type="scientific">Hyaloscypha variabilis (strain UAMH 11265 / GT02V1 / F)</name>
    <name type="common">Meliniomyces variabilis</name>
    <dbReference type="NCBI Taxonomy" id="1149755"/>
    <lineage>
        <taxon>Eukaryota</taxon>
        <taxon>Fungi</taxon>
        <taxon>Dikarya</taxon>
        <taxon>Ascomycota</taxon>
        <taxon>Pezizomycotina</taxon>
        <taxon>Leotiomycetes</taxon>
        <taxon>Helotiales</taxon>
        <taxon>Hyaloscyphaceae</taxon>
        <taxon>Hyaloscypha</taxon>
        <taxon>Hyaloscypha variabilis</taxon>
    </lineage>
</organism>
<dbReference type="AlphaFoldDB" id="A0A2J6S7E2"/>
<evidence type="ECO:0000313" key="3">
    <source>
        <dbReference type="EMBL" id="PMD46695.1"/>
    </source>
</evidence>
<dbReference type="PANTHER" id="PTHR35910">
    <property type="entry name" value="2EXR DOMAIN-CONTAINING PROTEIN"/>
    <property type="match status" value="1"/>
</dbReference>